<keyword evidence="2 5" id="KW-0812">Transmembrane</keyword>
<comment type="subcellular location">
    <subcellularLocation>
        <location evidence="1">Membrane</location>
    </subcellularLocation>
</comment>
<keyword evidence="4 5" id="KW-0472">Membrane</keyword>
<dbReference type="Ensembl" id="ENSAPOT00000015136.1">
    <property type="protein sequence ID" value="ENSAPOP00000021889.1"/>
    <property type="gene ID" value="ENSAPOG00000002743.1"/>
</dbReference>
<evidence type="ECO:0000259" key="6">
    <source>
        <dbReference type="Pfam" id="PF13908"/>
    </source>
</evidence>
<dbReference type="InterPro" id="IPR026910">
    <property type="entry name" value="Shisa"/>
</dbReference>
<evidence type="ECO:0000256" key="2">
    <source>
        <dbReference type="ARBA" id="ARBA00022692"/>
    </source>
</evidence>
<dbReference type="PANTHER" id="PTHR31395">
    <property type="entry name" value="SHISA"/>
    <property type="match status" value="1"/>
</dbReference>
<evidence type="ECO:0000256" key="1">
    <source>
        <dbReference type="ARBA" id="ARBA00004370"/>
    </source>
</evidence>
<evidence type="ECO:0000313" key="8">
    <source>
        <dbReference type="Proteomes" id="UP000257200"/>
    </source>
</evidence>
<accession>A0A3Q1FZJ2</accession>
<evidence type="ECO:0000256" key="5">
    <source>
        <dbReference type="SAM" id="Phobius"/>
    </source>
</evidence>
<evidence type="ECO:0000313" key="7">
    <source>
        <dbReference type="Ensembl" id="ENSAPOP00000021889.1"/>
    </source>
</evidence>
<dbReference type="AlphaFoldDB" id="A0A3Q1FZJ2"/>
<dbReference type="PANTHER" id="PTHR31395:SF23">
    <property type="entry name" value="GEO05642P1"/>
    <property type="match status" value="1"/>
</dbReference>
<dbReference type="GeneTree" id="ENSGT00940000174536"/>
<feature type="domain" description="Shisa N-terminal" evidence="6">
    <location>
        <begin position="24"/>
        <end position="73"/>
    </location>
</feature>
<dbReference type="STRING" id="80966.ENSAPOP00000021889"/>
<evidence type="ECO:0000256" key="3">
    <source>
        <dbReference type="ARBA" id="ARBA00022989"/>
    </source>
</evidence>
<reference evidence="7" key="2">
    <citation type="submission" date="2025-09" db="UniProtKB">
        <authorList>
            <consortium name="Ensembl"/>
        </authorList>
    </citation>
    <scope>IDENTIFICATION</scope>
</reference>
<organism evidence="7 8">
    <name type="scientific">Acanthochromis polyacanthus</name>
    <name type="common">spiny chromis</name>
    <dbReference type="NCBI Taxonomy" id="80966"/>
    <lineage>
        <taxon>Eukaryota</taxon>
        <taxon>Metazoa</taxon>
        <taxon>Chordata</taxon>
        <taxon>Craniata</taxon>
        <taxon>Vertebrata</taxon>
        <taxon>Euteleostomi</taxon>
        <taxon>Actinopterygii</taxon>
        <taxon>Neopterygii</taxon>
        <taxon>Teleostei</taxon>
        <taxon>Neoteleostei</taxon>
        <taxon>Acanthomorphata</taxon>
        <taxon>Ovalentaria</taxon>
        <taxon>Pomacentridae</taxon>
        <taxon>Acanthochromis</taxon>
    </lineage>
</organism>
<dbReference type="GO" id="GO:0016020">
    <property type="term" value="C:membrane"/>
    <property type="evidence" value="ECO:0007669"/>
    <property type="project" value="UniProtKB-SubCell"/>
</dbReference>
<reference evidence="7" key="1">
    <citation type="submission" date="2025-08" db="UniProtKB">
        <authorList>
            <consortium name="Ensembl"/>
        </authorList>
    </citation>
    <scope>IDENTIFICATION</scope>
</reference>
<keyword evidence="3 5" id="KW-1133">Transmembrane helix</keyword>
<protein>
    <recommendedName>
        <fullName evidence="6">Shisa N-terminal domain-containing protein</fullName>
    </recommendedName>
</protein>
<keyword evidence="8" id="KW-1185">Reference proteome</keyword>
<dbReference type="InParanoid" id="A0A3Q1FZJ2"/>
<dbReference type="Pfam" id="PF13908">
    <property type="entry name" value="Shisa_N"/>
    <property type="match status" value="1"/>
</dbReference>
<sequence>MFSVRKRQTLKGLILVRELFTITSYCTSYTDRSGVSHRTQQCTMSYCCGDCAYKYCCKNQAQRLTQSQQERCSSRTGVNSNKTNRLGVLLGSILGSVFPIILCVGLIICCVAPCCLCYKKCRKGGNRSHTGRPQIWLKHLCISINYFQMKLDLWFYSAVIISSTVVQPPVQPHSPGGYQPGGYQPGYPGYQPVPGFGGPMPPAPPPYSKLFHDILKLHSFVIALL</sequence>
<feature type="transmembrane region" description="Helical" evidence="5">
    <location>
        <begin position="86"/>
        <end position="108"/>
    </location>
</feature>
<dbReference type="InterPro" id="IPR053891">
    <property type="entry name" value="Shisa_N"/>
</dbReference>
<proteinExistence type="predicted"/>
<dbReference type="Proteomes" id="UP000257200">
    <property type="component" value="Unplaced"/>
</dbReference>
<evidence type="ECO:0000256" key="4">
    <source>
        <dbReference type="ARBA" id="ARBA00023136"/>
    </source>
</evidence>
<name>A0A3Q1FZJ2_9TELE</name>